<comment type="caution">
    <text evidence="2">The sequence shown here is derived from an EMBL/GenBank/DDBJ whole genome shotgun (WGS) entry which is preliminary data.</text>
</comment>
<keyword evidence="3" id="KW-1185">Reference proteome</keyword>
<gene>
    <name evidence="2" type="ORF">T310_1112</name>
</gene>
<sequence length="176" mass="20151">MTQRDLNAAAHAWLSDFHTYNDSLNPAVSVPKFFTEDCVMQFPGQPTLKSHAAIIDFFTKQFTLLESMKHTIKHVDVLPDRIYQEASISYVVKGDPEKNPVEIQGLAVFGERTDEDRMNFFTVYLDPTPLAKRIESVTVTKSSWERASWSSTWEHLMLDQVRDDTPETLPDPVVFV</sequence>
<evidence type="ECO:0000313" key="3">
    <source>
        <dbReference type="Proteomes" id="UP000053958"/>
    </source>
</evidence>
<evidence type="ECO:0000313" key="2">
    <source>
        <dbReference type="EMBL" id="KKA24844.1"/>
    </source>
</evidence>
<dbReference type="Pfam" id="PF12680">
    <property type="entry name" value="SnoaL_2"/>
    <property type="match status" value="1"/>
</dbReference>
<organism evidence="2 3">
    <name type="scientific">Rasamsonia emersonii (strain ATCC 16479 / CBS 393.64 / IMI 116815)</name>
    <dbReference type="NCBI Taxonomy" id="1408163"/>
    <lineage>
        <taxon>Eukaryota</taxon>
        <taxon>Fungi</taxon>
        <taxon>Dikarya</taxon>
        <taxon>Ascomycota</taxon>
        <taxon>Pezizomycotina</taxon>
        <taxon>Eurotiomycetes</taxon>
        <taxon>Eurotiomycetidae</taxon>
        <taxon>Eurotiales</taxon>
        <taxon>Trichocomaceae</taxon>
        <taxon>Rasamsonia</taxon>
    </lineage>
</organism>
<proteinExistence type="predicted"/>
<dbReference type="OrthoDB" id="9983368at2759"/>
<protein>
    <recommendedName>
        <fullName evidence="1">SnoaL-like domain-containing protein</fullName>
    </recommendedName>
</protein>
<dbReference type="Gene3D" id="3.10.450.50">
    <property type="match status" value="1"/>
</dbReference>
<dbReference type="SUPFAM" id="SSF54427">
    <property type="entry name" value="NTF2-like"/>
    <property type="match status" value="1"/>
</dbReference>
<reference evidence="2 3" key="1">
    <citation type="submission" date="2015-04" db="EMBL/GenBank/DDBJ databases">
        <authorList>
            <person name="Heijne W.H."/>
            <person name="Fedorova N.D."/>
            <person name="Nierman W.C."/>
            <person name="Vollebregt A.W."/>
            <person name="Zhao Z."/>
            <person name="Wu L."/>
            <person name="Kumar M."/>
            <person name="Stam H."/>
            <person name="van den Berg M.A."/>
            <person name="Pel H.J."/>
        </authorList>
    </citation>
    <scope>NUCLEOTIDE SEQUENCE [LARGE SCALE GENOMIC DNA]</scope>
    <source>
        <strain evidence="2 3">CBS 393.64</strain>
    </source>
</reference>
<dbReference type="Proteomes" id="UP000053958">
    <property type="component" value="Unassembled WGS sequence"/>
</dbReference>
<name>A0A0F4Z2U3_RASE3</name>
<dbReference type="RefSeq" id="XP_013331456.1">
    <property type="nucleotide sequence ID" value="XM_013476002.1"/>
</dbReference>
<accession>A0A0F4Z2U3</accession>
<evidence type="ECO:0000259" key="1">
    <source>
        <dbReference type="Pfam" id="PF12680"/>
    </source>
</evidence>
<dbReference type="InterPro" id="IPR037401">
    <property type="entry name" value="SnoaL-like"/>
</dbReference>
<dbReference type="GeneID" id="25313463"/>
<dbReference type="InterPro" id="IPR032710">
    <property type="entry name" value="NTF2-like_dom_sf"/>
</dbReference>
<dbReference type="AlphaFoldDB" id="A0A0F4Z2U3"/>
<feature type="domain" description="SnoaL-like" evidence="1">
    <location>
        <begin position="31"/>
        <end position="109"/>
    </location>
</feature>
<dbReference type="EMBL" id="LASV01000046">
    <property type="protein sequence ID" value="KKA24844.1"/>
    <property type="molecule type" value="Genomic_DNA"/>
</dbReference>